<dbReference type="Proteomes" id="UP000518300">
    <property type="component" value="Unassembled WGS sequence"/>
</dbReference>
<dbReference type="GO" id="GO:0045892">
    <property type="term" value="P:negative regulation of DNA-templated transcription"/>
    <property type="evidence" value="ECO:0007669"/>
    <property type="project" value="InterPro"/>
</dbReference>
<dbReference type="EMBL" id="JABBJJ010000230">
    <property type="protein sequence ID" value="NMO20211.1"/>
    <property type="molecule type" value="Genomic_DNA"/>
</dbReference>
<dbReference type="InterPro" id="IPR036390">
    <property type="entry name" value="WH_DNA-bd_sf"/>
</dbReference>
<name>A0A848LR90_9BACT</name>
<dbReference type="PIRSF" id="PIRSF019455">
    <property type="entry name" value="CopR_AtkY"/>
    <property type="match status" value="1"/>
</dbReference>
<protein>
    <submittedName>
        <fullName evidence="5">BlaI/MecI/CopY family transcriptional regulator</fullName>
    </submittedName>
</protein>
<keyword evidence="3" id="KW-0238">DNA-binding</keyword>
<comment type="caution">
    <text evidence="5">The sequence shown here is derived from an EMBL/GenBank/DDBJ whole genome shotgun (WGS) entry which is preliminary data.</text>
</comment>
<organism evidence="5 6">
    <name type="scientific">Pyxidicoccus fallax</name>
    <dbReference type="NCBI Taxonomy" id="394095"/>
    <lineage>
        <taxon>Bacteria</taxon>
        <taxon>Pseudomonadati</taxon>
        <taxon>Myxococcota</taxon>
        <taxon>Myxococcia</taxon>
        <taxon>Myxococcales</taxon>
        <taxon>Cystobacterineae</taxon>
        <taxon>Myxococcaceae</taxon>
        <taxon>Pyxidicoccus</taxon>
    </lineage>
</organism>
<dbReference type="SUPFAM" id="SSF46785">
    <property type="entry name" value="Winged helix' DNA-binding domain"/>
    <property type="match status" value="1"/>
</dbReference>
<evidence type="ECO:0000256" key="2">
    <source>
        <dbReference type="ARBA" id="ARBA00023015"/>
    </source>
</evidence>
<dbReference type="InterPro" id="IPR036388">
    <property type="entry name" value="WH-like_DNA-bd_sf"/>
</dbReference>
<dbReference type="Pfam" id="PF03965">
    <property type="entry name" value="Penicillinase_R"/>
    <property type="match status" value="1"/>
</dbReference>
<dbReference type="GO" id="GO:0003677">
    <property type="term" value="F:DNA binding"/>
    <property type="evidence" value="ECO:0007669"/>
    <property type="project" value="UniProtKB-KW"/>
</dbReference>
<gene>
    <name evidence="5" type="ORF">HG543_35930</name>
</gene>
<dbReference type="RefSeq" id="WP_169349432.1">
    <property type="nucleotide sequence ID" value="NZ_JABBJJ010000230.1"/>
</dbReference>
<reference evidence="5 6" key="1">
    <citation type="submission" date="2020-04" db="EMBL/GenBank/DDBJ databases">
        <title>Draft genome of Pyxidicoccus fallax type strain.</title>
        <authorList>
            <person name="Whitworth D.E."/>
        </authorList>
    </citation>
    <scope>NUCLEOTIDE SEQUENCE [LARGE SCALE GENOMIC DNA]</scope>
    <source>
        <strain evidence="5 6">DSM 14698</strain>
    </source>
</reference>
<evidence type="ECO:0000313" key="6">
    <source>
        <dbReference type="Proteomes" id="UP000518300"/>
    </source>
</evidence>
<keyword evidence="4" id="KW-0804">Transcription</keyword>
<evidence type="ECO:0000256" key="4">
    <source>
        <dbReference type="ARBA" id="ARBA00023163"/>
    </source>
</evidence>
<proteinExistence type="inferred from homology"/>
<dbReference type="Gene3D" id="1.10.10.10">
    <property type="entry name" value="Winged helix-like DNA-binding domain superfamily/Winged helix DNA-binding domain"/>
    <property type="match status" value="1"/>
</dbReference>
<keyword evidence="2" id="KW-0805">Transcription regulation</keyword>
<evidence type="ECO:0000256" key="3">
    <source>
        <dbReference type="ARBA" id="ARBA00023125"/>
    </source>
</evidence>
<dbReference type="AlphaFoldDB" id="A0A848LR90"/>
<dbReference type="Gene3D" id="1.10.4040.10">
    <property type="entry name" value="Penicillinase repressor domain"/>
    <property type="match status" value="1"/>
</dbReference>
<comment type="similarity">
    <text evidence="1">Belongs to the BlaI transcriptional regulatory family.</text>
</comment>
<dbReference type="InterPro" id="IPR005650">
    <property type="entry name" value="BlaI_family"/>
</dbReference>
<evidence type="ECO:0000256" key="1">
    <source>
        <dbReference type="ARBA" id="ARBA00011046"/>
    </source>
</evidence>
<keyword evidence="6" id="KW-1185">Reference proteome</keyword>
<accession>A0A848LR90</accession>
<evidence type="ECO:0000313" key="5">
    <source>
        <dbReference type="EMBL" id="NMO20211.1"/>
    </source>
</evidence>
<sequence>MSETKLPRPTDGELAILRVLWERGDSTVREVHEALNRNAPEGTGYTTVLKLMQIMTEKGLVERDESQRAHVYRARATEQKTQRQLVTDLVDRAFGGSPARLAMQALSAKKTSPEELAELRRLLDTLEGAEE</sequence>